<name>A0A2G8LQX7_STIJA</name>
<feature type="non-terminal residue" evidence="2">
    <location>
        <position position="1"/>
    </location>
</feature>
<feature type="region of interest" description="Disordered" evidence="1">
    <location>
        <begin position="37"/>
        <end position="66"/>
    </location>
</feature>
<feature type="region of interest" description="Disordered" evidence="1">
    <location>
        <begin position="178"/>
        <end position="197"/>
    </location>
</feature>
<evidence type="ECO:0000256" key="1">
    <source>
        <dbReference type="SAM" id="MobiDB-lite"/>
    </source>
</evidence>
<dbReference type="AlphaFoldDB" id="A0A2G8LQX7"/>
<dbReference type="InterPro" id="IPR027417">
    <property type="entry name" value="P-loop_NTPase"/>
</dbReference>
<comment type="caution">
    <text evidence="2">The sequence shown here is derived from an EMBL/GenBank/DDBJ whole genome shotgun (WGS) entry which is preliminary data.</text>
</comment>
<evidence type="ECO:0000313" key="3">
    <source>
        <dbReference type="Proteomes" id="UP000230750"/>
    </source>
</evidence>
<gene>
    <name evidence="2" type="ORF">BSL78_00426</name>
</gene>
<protein>
    <submittedName>
        <fullName evidence="2">Uncharacterized protein</fullName>
    </submittedName>
</protein>
<evidence type="ECO:0000313" key="2">
    <source>
        <dbReference type="EMBL" id="PIK62634.1"/>
    </source>
</evidence>
<dbReference type="Gene3D" id="3.40.50.300">
    <property type="entry name" value="P-loop containing nucleotide triphosphate hydrolases"/>
    <property type="match status" value="1"/>
</dbReference>
<keyword evidence="3" id="KW-1185">Reference proteome</keyword>
<accession>A0A2G8LQX7</accession>
<dbReference type="Proteomes" id="UP000230750">
    <property type="component" value="Unassembled WGS sequence"/>
</dbReference>
<proteinExistence type="predicted"/>
<organism evidence="2 3">
    <name type="scientific">Stichopus japonicus</name>
    <name type="common">Sea cucumber</name>
    <dbReference type="NCBI Taxonomy" id="307972"/>
    <lineage>
        <taxon>Eukaryota</taxon>
        <taxon>Metazoa</taxon>
        <taxon>Echinodermata</taxon>
        <taxon>Eleutherozoa</taxon>
        <taxon>Echinozoa</taxon>
        <taxon>Holothuroidea</taxon>
        <taxon>Aspidochirotacea</taxon>
        <taxon>Aspidochirotida</taxon>
        <taxon>Stichopodidae</taxon>
        <taxon>Apostichopus</taxon>
    </lineage>
</organism>
<dbReference type="EMBL" id="MRZV01000008">
    <property type="protein sequence ID" value="PIK62634.1"/>
    <property type="molecule type" value="Genomic_DNA"/>
</dbReference>
<sequence length="280" mass="33577">ETFGGGFKSYCLLVFSHGDSELTDKDLDTYKRKQMEIGQAASGYPTQQNVRKDQRGQDQEQGQDQGQKGLANLLDELSWKMLAVDNKHSTPLEKAHYREQIVAMVDHMRTSNDPEIYTNDRFVKAQQEREAMRQKGLRKGWNPSIMSKVETILAANPSISQEELQAVVIRQLQEELEERSQMEKRERQERREREDRDWQLRHERQEHERQERFQRDKWDKRRKEEKEEEEYEIRQQRQQKMWEDQVREIGEEHRSLLEKAIVGFVYIAKKFVGWVFNSSF</sequence>
<reference evidence="2 3" key="1">
    <citation type="journal article" date="2017" name="PLoS Biol.">
        <title>The sea cucumber genome provides insights into morphological evolution and visceral regeneration.</title>
        <authorList>
            <person name="Zhang X."/>
            <person name="Sun L."/>
            <person name="Yuan J."/>
            <person name="Sun Y."/>
            <person name="Gao Y."/>
            <person name="Zhang L."/>
            <person name="Li S."/>
            <person name="Dai H."/>
            <person name="Hamel J.F."/>
            <person name="Liu C."/>
            <person name="Yu Y."/>
            <person name="Liu S."/>
            <person name="Lin W."/>
            <person name="Guo K."/>
            <person name="Jin S."/>
            <person name="Xu P."/>
            <person name="Storey K.B."/>
            <person name="Huan P."/>
            <person name="Zhang T."/>
            <person name="Zhou Y."/>
            <person name="Zhang J."/>
            <person name="Lin C."/>
            <person name="Li X."/>
            <person name="Xing L."/>
            <person name="Huo D."/>
            <person name="Sun M."/>
            <person name="Wang L."/>
            <person name="Mercier A."/>
            <person name="Li F."/>
            <person name="Yang H."/>
            <person name="Xiang J."/>
        </authorList>
    </citation>
    <scope>NUCLEOTIDE SEQUENCE [LARGE SCALE GENOMIC DNA]</scope>
    <source>
        <strain evidence="2">Shaxun</strain>
        <tissue evidence="2">Muscle</tissue>
    </source>
</reference>